<dbReference type="HOGENOM" id="CLU_000288_125_13_1"/>
<dbReference type="Proteomes" id="UP000030672">
    <property type="component" value="Unassembled WGS sequence"/>
</dbReference>
<evidence type="ECO:0000256" key="5">
    <source>
        <dbReference type="ARBA" id="ARBA00023128"/>
    </source>
</evidence>
<dbReference type="Gene3D" id="3.40.50.300">
    <property type="entry name" value="P-loop containing nucleotide triphosphate hydrolases"/>
    <property type="match status" value="1"/>
</dbReference>
<evidence type="ECO:0000313" key="8">
    <source>
        <dbReference type="EMBL" id="KEQ57618.1"/>
    </source>
</evidence>
<keyword evidence="6" id="KW-0472">Membrane</keyword>
<dbReference type="Gene3D" id="1.25.40.10">
    <property type="entry name" value="Tetratricopeptide repeat domain"/>
    <property type="match status" value="1"/>
</dbReference>
<dbReference type="PANTHER" id="PTHR48182:SF2">
    <property type="entry name" value="PROTEIN SERAC1"/>
    <property type="match status" value="1"/>
</dbReference>
<dbReference type="GO" id="GO:0005739">
    <property type="term" value="C:mitochondrion"/>
    <property type="evidence" value="ECO:0007669"/>
    <property type="project" value="UniProtKB-SubCell"/>
</dbReference>
<dbReference type="InterPro" id="IPR027417">
    <property type="entry name" value="P-loop_NTPase"/>
</dbReference>
<evidence type="ECO:0000313" key="9">
    <source>
        <dbReference type="Proteomes" id="UP000030672"/>
    </source>
</evidence>
<dbReference type="InterPro" id="IPR011990">
    <property type="entry name" value="TPR-like_helical_dom_sf"/>
</dbReference>
<evidence type="ECO:0000256" key="7">
    <source>
        <dbReference type="SAM" id="MobiDB-lite"/>
    </source>
</evidence>
<protein>
    <submittedName>
        <fullName evidence="8">Uncharacterized protein</fullName>
    </submittedName>
</protein>
<evidence type="ECO:0000256" key="4">
    <source>
        <dbReference type="ARBA" id="ARBA00022824"/>
    </source>
</evidence>
<evidence type="ECO:0000256" key="6">
    <source>
        <dbReference type="ARBA" id="ARBA00023136"/>
    </source>
</evidence>
<feature type="region of interest" description="Disordered" evidence="7">
    <location>
        <begin position="130"/>
        <end position="151"/>
    </location>
</feature>
<dbReference type="GO" id="GO:0005783">
    <property type="term" value="C:endoplasmic reticulum"/>
    <property type="evidence" value="ECO:0007669"/>
    <property type="project" value="UniProtKB-SubCell"/>
</dbReference>
<dbReference type="SUPFAM" id="SSF53474">
    <property type="entry name" value="alpha/beta-Hydrolases"/>
    <property type="match status" value="1"/>
</dbReference>
<organism evidence="8 9">
    <name type="scientific">Aureobasidium melanogenum (strain CBS 110374)</name>
    <name type="common">Aureobasidium pullulans var. melanogenum</name>
    <dbReference type="NCBI Taxonomy" id="1043003"/>
    <lineage>
        <taxon>Eukaryota</taxon>
        <taxon>Fungi</taxon>
        <taxon>Dikarya</taxon>
        <taxon>Ascomycota</taxon>
        <taxon>Pezizomycotina</taxon>
        <taxon>Dothideomycetes</taxon>
        <taxon>Dothideomycetidae</taxon>
        <taxon>Dothideales</taxon>
        <taxon>Saccotheciaceae</taxon>
        <taxon>Aureobasidium</taxon>
    </lineage>
</organism>
<sequence>MQQADALDDFFSQYPSVSYNRNVSSTQEFYRMRKQFNQISGSSSDGSKILQVVFLLTRFFRILRTFGLAEKDVPKSIVFVHGLRGHPQNTCTAAALATAATPASASNGSDSTTKKSKGLKSLFKQRTAGSLSNGAEQEQGPSAGPPSSSPSHTTVFWPEEYLAADIPQACVWTYGYNADVIGGLLQANNKNSIPQHGRDLSVRLDREIDNEKPLAFVIHSLGGIILKDAIRRSEKVRDRTRLIIFLGTPHRGSAYAGWGQIASNLARMALQDSNKRLLESLEVNNEVLDNIHEELKTIVFERTMKIHSFQESRGITGMKGSTEKVVDDFSSKLDLPRTLETVESIDANHMQMARYSSRNDQDYRAIAGVLKTFVRQELGNQQVTPSVVVDPADVALRREPIMPLASDALFIVPFARDDLFVGREHILAQISERREAASSHPRVALVELGGAGKPQIATGYAYRVRKTEPHVLVFWIHASSPTRCRQGYRDIADRLSLPLPGREVPKVDVLQIVYAWLSDRRNGQWLIILDNVDDDDVFFGNTNAATNVIGGHRGVIKVEPMGEEDALQLLHTRVPFSDATRADAKKLVHKLEYIPLAITHAGAYIESRASTTTIATYLDLFRESESNQVHLLSRKELKNIRRDHSIRHAVIATWQTSFQQIQATEPQAANLLALMSMFDKQGIPRWLLQGSTRQLDFEDALAPLLSLSFLSMRRWLEAESDLSKWVMESILTLSGAFPNGNYETWDQCKVLLPHLKEVLNHSTEDQEGLKKQADSADNAGWYLLLTGEYAAAEGIYQLSLEIRVSTLGQEHSDTLTSVSQLGSVLKSQGRYEEAEAMHRRALQE</sequence>
<name>A0A074VBD2_AURM1</name>
<evidence type="ECO:0000256" key="1">
    <source>
        <dbReference type="ARBA" id="ARBA00004173"/>
    </source>
</evidence>
<dbReference type="Gene3D" id="3.40.50.1820">
    <property type="entry name" value="alpha/beta hydrolase"/>
    <property type="match status" value="1"/>
</dbReference>
<dbReference type="AlphaFoldDB" id="A0A074VBD2"/>
<evidence type="ECO:0000256" key="2">
    <source>
        <dbReference type="ARBA" id="ARBA00004240"/>
    </source>
</evidence>
<dbReference type="SUPFAM" id="SSF52540">
    <property type="entry name" value="P-loop containing nucleoside triphosphate hydrolases"/>
    <property type="match status" value="1"/>
</dbReference>
<accession>A0A074VBD2</accession>
<comment type="subcellular location">
    <subcellularLocation>
        <location evidence="2">Endoplasmic reticulum</location>
    </subcellularLocation>
    <subcellularLocation>
        <location evidence="3">Membrane</location>
    </subcellularLocation>
    <subcellularLocation>
        <location evidence="1">Mitochondrion</location>
    </subcellularLocation>
</comment>
<keyword evidence="5" id="KW-0496">Mitochondrion</keyword>
<dbReference type="PROSITE" id="PS50293">
    <property type="entry name" value="TPR_REGION"/>
    <property type="match status" value="1"/>
</dbReference>
<dbReference type="Pfam" id="PF13424">
    <property type="entry name" value="TPR_12"/>
    <property type="match status" value="1"/>
</dbReference>
<keyword evidence="9" id="KW-1185">Reference proteome</keyword>
<reference evidence="8 9" key="1">
    <citation type="journal article" date="2014" name="BMC Genomics">
        <title>Genome sequencing of four Aureobasidium pullulans varieties: biotechnological potential, stress tolerance, and description of new species.</title>
        <authorList>
            <person name="Gostin Ar C."/>
            <person name="Ohm R.A."/>
            <person name="Kogej T."/>
            <person name="Sonjak S."/>
            <person name="Turk M."/>
            <person name="Zajc J."/>
            <person name="Zalar P."/>
            <person name="Grube M."/>
            <person name="Sun H."/>
            <person name="Han J."/>
            <person name="Sharma A."/>
            <person name="Chiniquy J."/>
            <person name="Ngan C.Y."/>
            <person name="Lipzen A."/>
            <person name="Barry K."/>
            <person name="Grigoriev I.V."/>
            <person name="Gunde-Cimerman N."/>
        </authorList>
    </citation>
    <scope>NUCLEOTIDE SEQUENCE [LARGE SCALE GENOMIC DNA]</scope>
    <source>
        <strain evidence="8 9">CBS 110374</strain>
    </source>
</reference>
<gene>
    <name evidence="8" type="ORF">M437DRAFT_70652</name>
</gene>
<dbReference type="GeneID" id="63918895"/>
<dbReference type="PANTHER" id="PTHR48182">
    <property type="entry name" value="PROTEIN SERAC1"/>
    <property type="match status" value="1"/>
</dbReference>
<evidence type="ECO:0000256" key="3">
    <source>
        <dbReference type="ARBA" id="ARBA00004370"/>
    </source>
</evidence>
<dbReference type="EMBL" id="KL584882">
    <property type="protein sequence ID" value="KEQ57618.1"/>
    <property type="molecule type" value="Genomic_DNA"/>
</dbReference>
<keyword evidence="4" id="KW-0256">Endoplasmic reticulum</keyword>
<dbReference type="GO" id="GO:0016020">
    <property type="term" value="C:membrane"/>
    <property type="evidence" value="ECO:0007669"/>
    <property type="project" value="UniProtKB-SubCell"/>
</dbReference>
<dbReference type="InterPro" id="IPR052374">
    <property type="entry name" value="SERAC1"/>
</dbReference>
<proteinExistence type="predicted"/>
<dbReference type="InterPro" id="IPR029058">
    <property type="entry name" value="AB_hydrolase_fold"/>
</dbReference>
<dbReference type="RefSeq" id="XP_040874642.1">
    <property type="nucleotide sequence ID" value="XM_041025522.1"/>
</dbReference>
<dbReference type="SUPFAM" id="SSF48452">
    <property type="entry name" value="TPR-like"/>
    <property type="match status" value="1"/>
</dbReference>